<sequence length="88" mass="9871">MWGNMFTHTKKKSLLQGNELTKRAEELGVSLIELYDVHGVRSEPELQRRVIEAERAERESRLWLIAVISSVASVFSAIAACIAVATMK</sequence>
<reference evidence="2 3" key="1">
    <citation type="submission" date="2006-09" db="EMBL/GenBank/DDBJ databases">
        <authorList>
            <person name="Emerson D."/>
            <person name="Ferriera S."/>
            <person name="Johnson J."/>
            <person name="Kravitz S."/>
            <person name="Halpern A."/>
            <person name="Remington K."/>
            <person name="Beeson K."/>
            <person name="Tran B."/>
            <person name="Rogers Y.-H."/>
            <person name="Friedman R."/>
            <person name="Venter J.C."/>
        </authorList>
    </citation>
    <scope>NUCLEOTIDE SEQUENCE [LARGE SCALE GENOMIC DNA]</scope>
    <source>
        <strain evidence="2 3">PV-1</strain>
    </source>
</reference>
<keyword evidence="1" id="KW-1133">Transmembrane helix</keyword>
<accession>Q0F3D6</accession>
<evidence type="ECO:0000313" key="3">
    <source>
        <dbReference type="Proteomes" id="UP000005297"/>
    </source>
</evidence>
<dbReference type="InParanoid" id="Q0F3D6"/>
<dbReference type="STRING" id="314344.AL013_04360"/>
<name>Q0F3D6_9PROT</name>
<dbReference type="Proteomes" id="UP000005297">
    <property type="component" value="Unassembled WGS sequence"/>
</dbReference>
<evidence type="ECO:0000256" key="1">
    <source>
        <dbReference type="SAM" id="Phobius"/>
    </source>
</evidence>
<keyword evidence="3" id="KW-1185">Reference proteome</keyword>
<proteinExistence type="predicted"/>
<dbReference type="EMBL" id="AATS01000001">
    <property type="protein sequence ID" value="EAU56005.1"/>
    <property type="molecule type" value="Genomic_DNA"/>
</dbReference>
<dbReference type="AlphaFoldDB" id="Q0F3D6"/>
<feature type="transmembrane region" description="Helical" evidence="1">
    <location>
        <begin position="62"/>
        <end position="85"/>
    </location>
</feature>
<gene>
    <name evidence="2" type="ORF">SPV1_04273</name>
</gene>
<keyword evidence="1" id="KW-0812">Transmembrane</keyword>
<protein>
    <submittedName>
        <fullName evidence="2">Uncharacterized protein</fullName>
    </submittedName>
</protein>
<dbReference type="HOGENOM" id="CLU_2465379_0_0_0"/>
<keyword evidence="1" id="KW-0472">Membrane</keyword>
<comment type="caution">
    <text evidence="2">The sequence shown here is derived from an EMBL/GenBank/DDBJ whole genome shotgun (WGS) entry which is preliminary data.</text>
</comment>
<organism evidence="2 3">
    <name type="scientific">Mariprofundus ferrooxydans PV-1</name>
    <dbReference type="NCBI Taxonomy" id="314345"/>
    <lineage>
        <taxon>Bacteria</taxon>
        <taxon>Pseudomonadati</taxon>
        <taxon>Pseudomonadota</taxon>
        <taxon>Candidatius Mariprofundia</taxon>
        <taxon>Mariprofundales</taxon>
        <taxon>Mariprofundaceae</taxon>
        <taxon>Mariprofundus</taxon>
    </lineage>
</organism>
<evidence type="ECO:0000313" key="2">
    <source>
        <dbReference type="EMBL" id="EAU56005.1"/>
    </source>
</evidence>